<evidence type="ECO:0000313" key="3">
    <source>
        <dbReference type="EMBL" id="SOB79992.1"/>
    </source>
</evidence>
<dbReference type="PANTHER" id="PTHR21666:SF270">
    <property type="entry name" value="MUREIN HYDROLASE ACTIVATOR ENVC"/>
    <property type="match status" value="1"/>
</dbReference>
<dbReference type="InterPro" id="IPR011055">
    <property type="entry name" value="Dup_hybrid_motif"/>
</dbReference>
<accession>A0A285QIU1</accession>
<evidence type="ECO:0000259" key="2">
    <source>
        <dbReference type="Pfam" id="PF01551"/>
    </source>
</evidence>
<protein>
    <submittedName>
        <fullName evidence="3">Septal ring factor EnvC, activator of murein hydrolases AmiA and AmiB</fullName>
    </submittedName>
</protein>
<evidence type="ECO:0000256" key="1">
    <source>
        <dbReference type="SAM" id="Coils"/>
    </source>
</evidence>
<dbReference type="EMBL" id="OBMI01000001">
    <property type="protein sequence ID" value="SOB79992.1"/>
    <property type="molecule type" value="Genomic_DNA"/>
</dbReference>
<organism evidence="3 4">
    <name type="scientific">Sphingomonas guangdongensis</name>
    <dbReference type="NCBI Taxonomy" id="1141890"/>
    <lineage>
        <taxon>Bacteria</taxon>
        <taxon>Pseudomonadati</taxon>
        <taxon>Pseudomonadota</taxon>
        <taxon>Alphaproteobacteria</taxon>
        <taxon>Sphingomonadales</taxon>
        <taxon>Sphingomonadaceae</taxon>
        <taxon>Sphingomonas</taxon>
    </lineage>
</organism>
<sequence>MLSLFLLGAAPVSDQARLAAAKRAAAAADARARLLERDADEARDAADRARVREAAVAERIRAAEAEITAARAQAALTARALGSARETLAERQAPIQRLVAALQSLARRPAALSVAQPGSVDEVVHVRAVLGTVLPVVQARSRAVRAEIARAERLRASAVAAAQALAAGQARLQRERLALVQLQGAERLRGATLDRSALVESDRALALGERARELVDRLGTAEDAAQVRAALAALPGPLPRPERGIAEPRARFGTAPYRLPAAGRVVEGLGELSTSGVRARGVTLLVAPGALVRAPAAGRIVFARPFRDYGGVVIIDHGDGWSSAVIGLDAIAATVGGTVASGAPLGRAVLGDEPRITVELRRRGQAVDLAQLIG</sequence>
<dbReference type="AlphaFoldDB" id="A0A285QIU1"/>
<evidence type="ECO:0000313" key="4">
    <source>
        <dbReference type="Proteomes" id="UP000219494"/>
    </source>
</evidence>
<dbReference type="GO" id="GO:0004222">
    <property type="term" value="F:metalloendopeptidase activity"/>
    <property type="evidence" value="ECO:0007669"/>
    <property type="project" value="TreeGrafter"/>
</dbReference>
<reference evidence="3 4" key="1">
    <citation type="submission" date="2017-07" db="EMBL/GenBank/DDBJ databases">
        <authorList>
            <person name="Sun Z.S."/>
            <person name="Albrecht U."/>
            <person name="Echele G."/>
            <person name="Lee C.C."/>
        </authorList>
    </citation>
    <scope>NUCLEOTIDE SEQUENCE [LARGE SCALE GENOMIC DNA]</scope>
    <source>
        <strain evidence="3 4">CGMCC 1.12672</strain>
    </source>
</reference>
<proteinExistence type="predicted"/>
<keyword evidence="4" id="KW-1185">Reference proteome</keyword>
<keyword evidence="3" id="KW-0378">Hydrolase</keyword>
<dbReference type="InterPro" id="IPR016047">
    <property type="entry name" value="M23ase_b-sheet_dom"/>
</dbReference>
<dbReference type="Gene3D" id="2.70.70.10">
    <property type="entry name" value="Glucose Permease (Domain IIA)"/>
    <property type="match status" value="1"/>
</dbReference>
<feature type="domain" description="M23ase beta-sheet core" evidence="2">
    <location>
        <begin position="280"/>
        <end position="368"/>
    </location>
</feature>
<dbReference type="CDD" id="cd12797">
    <property type="entry name" value="M23_peptidase"/>
    <property type="match status" value="1"/>
</dbReference>
<dbReference type="PANTHER" id="PTHR21666">
    <property type="entry name" value="PEPTIDASE-RELATED"/>
    <property type="match status" value="1"/>
</dbReference>
<keyword evidence="1" id="KW-0175">Coiled coil</keyword>
<name>A0A285QIU1_9SPHN</name>
<dbReference type="Pfam" id="PF01551">
    <property type="entry name" value="Peptidase_M23"/>
    <property type="match status" value="1"/>
</dbReference>
<gene>
    <name evidence="3" type="ORF">SAMN06297144_0835</name>
</gene>
<dbReference type="Proteomes" id="UP000219494">
    <property type="component" value="Unassembled WGS sequence"/>
</dbReference>
<dbReference type="InterPro" id="IPR050570">
    <property type="entry name" value="Cell_wall_metabolism_enzyme"/>
</dbReference>
<feature type="coiled-coil region" evidence="1">
    <location>
        <begin position="18"/>
        <end position="73"/>
    </location>
</feature>
<dbReference type="SUPFAM" id="SSF51261">
    <property type="entry name" value="Duplicated hybrid motif"/>
    <property type="match status" value="1"/>
</dbReference>